<gene>
    <name evidence="4" type="ORF">JKP88DRAFT_266401</name>
</gene>
<evidence type="ECO:0008006" key="6">
    <source>
        <dbReference type="Google" id="ProtNLM"/>
    </source>
</evidence>
<evidence type="ECO:0000313" key="5">
    <source>
        <dbReference type="Proteomes" id="UP000664859"/>
    </source>
</evidence>
<evidence type="ECO:0000256" key="3">
    <source>
        <dbReference type="SAM" id="MobiDB-lite"/>
    </source>
</evidence>
<dbReference type="Gene3D" id="1.25.40.10">
    <property type="entry name" value="Tetratricopeptide repeat domain"/>
    <property type="match status" value="1"/>
</dbReference>
<evidence type="ECO:0000256" key="1">
    <source>
        <dbReference type="ARBA" id="ARBA00022737"/>
    </source>
</evidence>
<comment type="caution">
    <text evidence="4">The sequence shown here is derived from an EMBL/GenBank/DDBJ whole genome shotgun (WGS) entry which is preliminary data.</text>
</comment>
<dbReference type="InterPro" id="IPR011990">
    <property type="entry name" value="TPR-like_helical_dom_sf"/>
</dbReference>
<dbReference type="InterPro" id="IPR002885">
    <property type="entry name" value="PPR_rpt"/>
</dbReference>
<evidence type="ECO:0000256" key="2">
    <source>
        <dbReference type="PROSITE-ProRule" id="PRU00708"/>
    </source>
</evidence>
<feature type="repeat" description="PPR" evidence="2">
    <location>
        <begin position="92"/>
        <end position="126"/>
    </location>
</feature>
<sequence>MAMRKRPQPIRDEQQLLRAIQKLGRDQDWQQAMDVFARGRQAGIRMSLRVYSGALTALARSGRWREATALLEEALADGGSGGSSGGGGIAPDAALFTAAISACEEDAQWESAVRLLSAARAAGVEPDALMLAKVATVCARARAWEECLAALTEMREARGLGAAGEPYDEAVEACMNGGPVDRVRAWLADALRAPLADKRRAREERAAAAAAARARRRKASLARAIDGGGGGGDGGDSAEGGGDGGEGGEDAAAVPAR</sequence>
<dbReference type="PANTHER" id="PTHR47447">
    <property type="entry name" value="OS03G0856100 PROTEIN"/>
    <property type="match status" value="1"/>
</dbReference>
<feature type="region of interest" description="Disordered" evidence="3">
    <location>
        <begin position="221"/>
        <end position="257"/>
    </location>
</feature>
<dbReference type="Proteomes" id="UP000664859">
    <property type="component" value="Unassembled WGS sequence"/>
</dbReference>
<evidence type="ECO:0000313" key="4">
    <source>
        <dbReference type="EMBL" id="KAG5191761.1"/>
    </source>
</evidence>
<name>A0A835ZF41_9STRA</name>
<reference evidence="4" key="1">
    <citation type="submission" date="2021-02" db="EMBL/GenBank/DDBJ databases">
        <title>First Annotated Genome of the Yellow-green Alga Tribonema minus.</title>
        <authorList>
            <person name="Mahan K.M."/>
        </authorList>
    </citation>
    <scope>NUCLEOTIDE SEQUENCE</scope>
    <source>
        <strain evidence="4">UTEX B ZZ1240</strain>
    </source>
</reference>
<protein>
    <recommendedName>
        <fullName evidence="6">Pentacotripeptide-repeat region of PRORP domain-containing protein</fullName>
    </recommendedName>
</protein>
<dbReference type="Pfam" id="PF01535">
    <property type="entry name" value="PPR"/>
    <property type="match status" value="1"/>
</dbReference>
<dbReference type="PANTHER" id="PTHR47447:SF17">
    <property type="entry name" value="OS12G0638900 PROTEIN"/>
    <property type="match status" value="1"/>
</dbReference>
<organism evidence="4 5">
    <name type="scientific">Tribonema minus</name>
    <dbReference type="NCBI Taxonomy" id="303371"/>
    <lineage>
        <taxon>Eukaryota</taxon>
        <taxon>Sar</taxon>
        <taxon>Stramenopiles</taxon>
        <taxon>Ochrophyta</taxon>
        <taxon>PX clade</taxon>
        <taxon>Xanthophyceae</taxon>
        <taxon>Tribonematales</taxon>
        <taxon>Tribonemataceae</taxon>
        <taxon>Tribonema</taxon>
    </lineage>
</organism>
<proteinExistence type="predicted"/>
<dbReference type="EMBL" id="JAFCMP010000014">
    <property type="protein sequence ID" value="KAG5191761.1"/>
    <property type="molecule type" value="Genomic_DNA"/>
</dbReference>
<dbReference type="PROSITE" id="PS51375">
    <property type="entry name" value="PPR"/>
    <property type="match status" value="1"/>
</dbReference>
<accession>A0A835ZF41</accession>
<keyword evidence="5" id="KW-1185">Reference proteome</keyword>
<keyword evidence="1" id="KW-0677">Repeat</keyword>
<feature type="compositionally biased region" description="Gly residues" evidence="3">
    <location>
        <begin position="226"/>
        <end position="245"/>
    </location>
</feature>
<dbReference type="AlphaFoldDB" id="A0A835ZF41"/>